<keyword evidence="2" id="KW-1185">Reference proteome</keyword>
<dbReference type="AlphaFoldDB" id="A0A2T1NB39"/>
<evidence type="ECO:0000313" key="2">
    <source>
        <dbReference type="Proteomes" id="UP000238430"/>
    </source>
</evidence>
<organism evidence="1 2">
    <name type="scientific">Mesoflavibacter zeaxanthinifaciens subsp. sabulilitoris</name>
    <dbReference type="NCBI Taxonomy" id="1520893"/>
    <lineage>
        <taxon>Bacteria</taxon>
        <taxon>Pseudomonadati</taxon>
        <taxon>Bacteroidota</taxon>
        <taxon>Flavobacteriia</taxon>
        <taxon>Flavobacteriales</taxon>
        <taxon>Flavobacteriaceae</taxon>
        <taxon>Mesoflavibacter</taxon>
    </lineage>
</organism>
<dbReference type="Gene3D" id="3.40.50.300">
    <property type="entry name" value="P-loop containing nucleotide triphosphate hydrolases"/>
    <property type="match status" value="1"/>
</dbReference>
<accession>A0A2T1NB39</accession>
<dbReference type="InterPro" id="IPR027417">
    <property type="entry name" value="P-loop_NTPase"/>
</dbReference>
<protein>
    <recommendedName>
        <fullName evidence="3">Sulfotransferase domain-containing protein</fullName>
    </recommendedName>
</protein>
<dbReference type="RefSeq" id="WP_106679497.1">
    <property type="nucleotide sequence ID" value="NZ_JACHWV010000003.1"/>
</dbReference>
<name>A0A2T1NB39_9FLAO</name>
<gene>
    <name evidence="1" type="ORF">C7H61_10255</name>
</gene>
<dbReference type="Proteomes" id="UP000238430">
    <property type="component" value="Unassembled WGS sequence"/>
</dbReference>
<dbReference type="EMBL" id="PXOT01000024">
    <property type="protein sequence ID" value="PSG89325.1"/>
    <property type="molecule type" value="Genomic_DNA"/>
</dbReference>
<evidence type="ECO:0000313" key="1">
    <source>
        <dbReference type="EMBL" id="PSG89325.1"/>
    </source>
</evidence>
<dbReference type="OrthoDB" id="981508at2"/>
<proteinExistence type="predicted"/>
<evidence type="ECO:0008006" key="3">
    <source>
        <dbReference type="Google" id="ProtNLM"/>
    </source>
</evidence>
<sequence>MKTKYIHIGLPKNLSTTLQRDFFSKHPEIHHLGVGVGSNIDYINPNIATACENHFQYSKNFSYNRQKEKIVNAFNSEFKNFETNVKKKACGISLELLSFTFTPDQIEIEEKARRVFESFGKDTKIIIIVRQQFKLIESLYKEAIKIGYYGTFKNYLNYIYLSRDRNFIYDFQYDYLVEIYSKYFGMENIELLTIEDYRHSTGDLIYDGDECMLTKRLSNILGLSDFNFKLGHYNKPLSITELNTMMELNFKEHHGIGNQAYSTATNFHRLKDYFKFELGINLADEVLFKDARIKNKHIELSKEIDNKKAIEFDYPTEIREFLKDLFYESNLRLEKLLDIKLPQTYYNN</sequence>
<comment type="caution">
    <text evidence="1">The sequence shown here is derived from an EMBL/GenBank/DDBJ whole genome shotgun (WGS) entry which is preliminary data.</text>
</comment>
<reference evidence="1 2" key="1">
    <citation type="submission" date="2018-03" db="EMBL/GenBank/DDBJ databases">
        <title>Mesoflavibacter sp. HG37 and Mesoflavibacter sp. HG96 sp.nov., two marine bacteria isolated from seawater of Western Pacific Ocean.</title>
        <authorList>
            <person name="Cheng H."/>
            <person name="Wu Y.-H."/>
            <person name="Guo L.-L."/>
            <person name="Xu X.-W."/>
        </authorList>
    </citation>
    <scope>NUCLEOTIDE SEQUENCE [LARGE SCALE GENOMIC DNA]</scope>
    <source>
        <strain evidence="1 2">KCTC 42117</strain>
    </source>
</reference>